<keyword evidence="1" id="KW-0472">Membrane</keyword>
<organism evidence="3 4">
    <name type="scientific">Bacillus cereus</name>
    <dbReference type="NCBI Taxonomy" id="1396"/>
    <lineage>
        <taxon>Bacteria</taxon>
        <taxon>Bacillati</taxon>
        <taxon>Bacillota</taxon>
        <taxon>Bacilli</taxon>
        <taxon>Bacillales</taxon>
        <taxon>Bacillaceae</taxon>
        <taxon>Bacillus</taxon>
        <taxon>Bacillus cereus group</taxon>
    </lineage>
</organism>
<evidence type="ECO:0000259" key="2">
    <source>
        <dbReference type="PROSITE" id="PS50965"/>
    </source>
</evidence>
<dbReference type="AlphaFoldDB" id="A0A161SZE3"/>
<dbReference type="PATRIC" id="fig|1396.535.peg.4217"/>
<dbReference type="RefSeq" id="WP_063259691.1">
    <property type="nucleotide sequence ID" value="NZ_LJKE01000015.1"/>
</dbReference>
<dbReference type="EMBL" id="LJKE01000015">
    <property type="protein sequence ID" value="KZD72005.1"/>
    <property type="molecule type" value="Genomic_DNA"/>
</dbReference>
<keyword evidence="1" id="KW-1133">Transmembrane helix</keyword>
<comment type="caution">
    <text evidence="3">The sequence shown here is derived from an EMBL/GenBank/DDBJ whole genome shotgun (WGS) entry which is preliminary data.</text>
</comment>
<accession>A0A161SZE3</accession>
<sequence length="232" mass="26517">MAHLHTSSNHLENEITRQHQFLIMYWSMFVMVSNLFESGIVFGIAFFISSVLSYTSYRMISVAESGFSGEKKAANQLLSLPHSYHVYSNLTINYGSGSSEIDYIIVGPKGVFVLEVKNYKGQIFGKEQDYNWKQYKTTQKGFVCRNDFYNPVKQVSTHVWRLSKSLRDEGVTAWVKGVVHFTNQEAVLSATTKQTPVLKPDESFASYLNSYKPKKELNNIEIEAICRHIESL</sequence>
<feature type="transmembrane region" description="Helical" evidence="1">
    <location>
        <begin position="21"/>
        <end position="48"/>
    </location>
</feature>
<evidence type="ECO:0000256" key="1">
    <source>
        <dbReference type="SAM" id="Phobius"/>
    </source>
</evidence>
<keyword evidence="1" id="KW-0812">Transmembrane</keyword>
<reference evidence="3 4" key="1">
    <citation type="submission" date="2015-09" db="EMBL/GenBank/DDBJ databases">
        <title>Bacillus cereus food isolates.</title>
        <authorList>
            <person name="Boekhorst J."/>
        </authorList>
    </citation>
    <scope>NUCLEOTIDE SEQUENCE [LARGE SCALE GENOMIC DNA]</scope>
    <source>
        <strain evidence="3 4">B4088</strain>
    </source>
</reference>
<name>A0A161SZE3_BACCE</name>
<protein>
    <recommendedName>
        <fullName evidence="2">NERD domain-containing protein</fullName>
    </recommendedName>
</protein>
<dbReference type="Pfam" id="PF08378">
    <property type="entry name" value="NERD"/>
    <property type="match status" value="1"/>
</dbReference>
<dbReference type="PROSITE" id="PS50965">
    <property type="entry name" value="NERD"/>
    <property type="match status" value="1"/>
</dbReference>
<dbReference type="Proteomes" id="UP000076482">
    <property type="component" value="Unassembled WGS sequence"/>
</dbReference>
<dbReference type="InterPro" id="IPR011528">
    <property type="entry name" value="NERD"/>
</dbReference>
<gene>
    <name evidence="3" type="ORF">B4088_0466</name>
</gene>
<evidence type="ECO:0000313" key="3">
    <source>
        <dbReference type="EMBL" id="KZD72005.1"/>
    </source>
</evidence>
<feature type="domain" description="NERD" evidence="2">
    <location>
        <begin position="65"/>
        <end position="185"/>
    </location>
</feature>
<proteinExistence type="predicted"/>
<evidence type="ECO:0000313" key="4">
    <source>
        <dbReference type="Proteomes" id="UP000076482"/>
    </source>
</evidence>